<dbReference type="PATRIC" id="fig|1261127.3.peg.5706"/>
<dbReference type="AlphaFoldDB" id="A0A0F6RJ42"/>
<dbReference type="HOGENOM" id="CLU_134341_0_0_6"/>
<accession>A0A0F6RJ42</accession>
<dbReference type="Pfam" id="PF19929">
    <property type="entry name" value="DUF6392"/>
    <property type="match status" value="1"/>
</dbReference>
<dbReference type="Proteomes" id="UP000034085">
    <property type="component" value="Plasmid"/>
</dbReference>
<proteinExistence type="predicted"/>
<organism evidence="1 2">
    <name type="scientific">Citrobacter amalonaticus Y19</name>
    <dbReference type="NCBI Taxonomy" id="1261127"/>
    <lineage>
        <taxon>Bacteria</taxon>
        <taxon>Pseudomonadati</taxon>
        <taxon>Pseudomonadota</taxon>
        <taxon>Gammaproteobacteria</taxon>
        <taxon>Enterobacterales</taxon>
        <taxon>Enterobacteriaceae</taxon>
        <taxon>Citrobacter</taxon>
    </lineage>
</organism>
<gene>
    <name evidence="1" type="ORF">F384_27485</name>
</gene>
<dbReference type="OrthoDB" id="6432498at2"/>
<evidence type="ECO:0008006" key="3">
    <source>
        <dbReference type="Google" id="ProtNLM"/>
    </source>
</evidence>
<dbReference type="KEGG" id="cama:F384_27485"/>
<dbReference type="InterPro" id="IPR045657">
    <property type="entry name" value="DUF6392"/>
</dbReference>
<name>A0A0F6RJ42_CITAM</name>
<evidence type="ECO:0000313" key="1">
    <source>
        <dbReference type="EMBL" id="AKE62283.1"/>
    </source>
</evidence>
<keyword evidence="1" id="KW-0614">Plasmid</keyword>
<reference evidence="1 2" key="1">
    <citation type="submission" date="2015-03" db="EMBL/GenBank/DDBJ databases">
        <title>Complete genome sequence of Citrobacter amalonaticus Y19.</title>
        <authorList>
            <person name="Park S."/>
        </authorList>
    </citation>
    <scope>NUCLEOTIDE SEQUENCE [LARGE SCALE GENOMIC DNA]</scope>
    <source>
        <strain evidence="1 2">Y19</strain>
        <plasmid evidence="2">Plasmid</plasmid>
    </source>
</reference>
<evidence type="ECO:0000313" key="2">
    <source>
        <dbReference type="Proteomes" id="UP000034085"/>
    </source>
</evidence>
<dbReference type="EMBL" id="CP011133">
    <property type="protein sequence ID" value="AKE62283.1"/>
    <property type="molecule type" value="Genomic_DNA"/>
</dbReference>
<sequence length="161" mass="18082">MTVKLEALIRSFGKSYDELVSLGLITYKTPPTASSGEPDLNLEMAKEGLFLTFKRQGRIFQVITLAIQNGKAKNWVFPSELPFGLLPQMDVDWVHSHFSDPIYTQQPKVIMRRAFGRCEVYKLDVAGSEVAIQFDFDIAEHVDSVTFRPLSLVNALLSGTK</sequence>
<geneLocation type="plasmid" evidence="1">
    <name>unnamed</name>
</geneLocation>
<protein>
    <recommendedName>
        <fullName evidence="3">Pyocin immunity protein</fullName>
    </recommendedName>
</protein>
<dbReference type="RefSeq" id="WP_046499368.1">
    <property type="nucleotide sequence ID" value="NZ_CP011133.1"/>
</dbReference>